<dbReference type="Gene3D" id="1.25.40.20">
    <property type="entry name" value="Ankyrin repeat-containing domain"/>
    <property type="match status" value="1"/>
</dbReference>
<gene>
    <name evidence="2" type="ORF">SeMB42_g07563</name>
</gene>
<sequence>MRPTEISLIITILEISPGHSANGAVRLHFVAHEDCTGEPVYQEGREQSKKVYCSIRCHPYRPSSKPSRLAMRTKDPTAKCDPALELDMYKFMGAYLGQMSALQYAILLGQDSIAKDIAERTFKEDLDITFGGGNTALHLASFMGAKDLVQLLLEHGANASIKNAKSFSPVDVSDDAEIKNVFAQSA</sequence>
<dbReference type="VEuPathDB" id="FungiDB:SeMB42_g07563"/>
<name>A0A507C0J5_9FUNG</name>
<evidence type="ECO:0000313" key="2">
    <source>
        <dbReference type="EMBL" id="TPX32931.1"/>
    </source>
</evidence>
<dbReference type="Pfam" id="PF00023">
    <property type="entry name" value="Ank"/>
    <property type="match status" value="1"/>
</dbReference>
<keyword evidence="1" id="KW-0040">ANK repeat</keyword>
<dbReference type="STRING" id="286115.A0A507C0J5"/>
<dbReference type="InterPro" id="IPR002110">
    <property type="entry name" value="Ankyrin_rpt"/>
</dbReference>
<dbReference type="InterPro" id="IPR036770">
    <property type="entry name" value="Ankyrin_rpt-contain_sf"/>
</dbReference>
<dbReference type="SUPFAM" id="SSF48403">
    <property type="entry name" value="Ankyrin repeat"/>
    <property type="match status" value="1"/>
</dbReference>
<dbReference type="AlphaFoldDB" id="A0A507C0J5"/>
<reference evidence="2 3" key="1">
    <citation type="journal article" date="2019" name="Sci. Rep.">
        <title>Comparative genomics of chytrid fungi reveal insights into the obligate biotrophic and pathogenic lifestyle of Synchytrium endobioticum.</title>
        <authorList>
            <person name="van de Vossenberg B.T.L.H."/>
            <person name="Warris S."/>
            <person name="Nguyen H.D.T."/>
            <person name="van Gent-Pelzer M.P.E."/>
            <person name="Joly D.L."/>
            <person name="van de Geest H.C."/>
            <person name="Bonants P.J.M."/>
            <person name="Smith D.S."/>
            <person name="Levesque C.A."/>
            <person name="van der Lee T.A.J."/>
        </authorList>
    </citation>
    <scope>NUCLEOTIDE SEQUENCE [LARGE SCALE GENOMIC DNA]</scope>
    <source>
        <strain evidence="2 3">MB42</strain>
    </source>
</reference>
<accession>A0A507C0J5</accession>
<keyword evidence="3" id="KW-1185">Reference proteome</keyword>
<comment type="caution">
    <text evidence="2">The sequence shown here is derived from an EMBL/GenBank/DDBJ whole genome shotgun (WGS) entry which is preliminary data.</text>
</comment>
<dbReference type="Proteomes" id="UP000317494">
    <property type="component" value="Unassembled WGS sequence"/>
</dbReference>
<evidence type="ECO:0000313" key="3">
    <source>
        <dbReference type="Proteomes" id="UP000317494"/>
    </source>
</evidence>
<feature type="repeat" description="ANK" evidence="1">
    <location>
        <begin position="132"/>
        <end position="164"/>
    </location>
</feature>
<proteinExistence type="predicted"/>
<protein>
    <submittedName>
        <fullName evidence="2">Uncharacterized protein</fullName>
    </submittedName>
</protein>
<evidence type="ECO:0000256" key="1">
    <source>
        <dbReference type="PROSITE-ProRule" id="PRU00023"/>
    </source>
</evidence>
<dbReference type="PROSITE" id="PS50297">
    <property type="entry name" value="ANK_REP_REGION"/>
    <property type="match status" value="1"/>
</dbReference>
<organism evidence="2 3">
    <name type="scientific">Synchytrium endobioticum</name>
    <dbReference type="NCBI Taxonomy" id="286115"/>
    <lineage>
        <taxon>Eukaryota</taxon>
        <taxon>Fungi</taxon>
        <taxon>Fungi incertae sedis</taxon>
        <taxon>Chytridiomycota</taxon>
        <taxon>Chytridiomycota incertae sedis</taxon>
        <taxon>Chytridiomycetes</taxon>
        <taxon>Synchytriales</taxon>
        <taxon>Synchytriaceae</taxon>
        <taxon>Synchytrium</taxon>
    </lineage>
</organism>
<dbReference type="PROSITE" id="PS50088">
    <property type="entry name" value="ANK_REPEAT"/>
    <property type="match status" value="1"/>
</dbReference>
<dbReference type="EMBL" id="QEAN01000557">
    <property type="protein sequence ID" value="TPX32931.1"/>
    <property type="molecule type" value="Genomic_DNA"/>
</dbReference>
<dbReference type="SMART" id="SM00248">
    <property type="entry name" value="ANK"/>
    <property type="match status" value="2"/>
</dbReference>